<sequence>MITDEDLILLLQLVKRNGNIESLHNRGYQYSQIAALINIVFEKNLAYYTEEGLSLTDEGEEALKISNKNLRRKNSEAMISPQTEYIINKIGKYDIYLPASIKNLR</sequence>
<accession>A0A1B1N1K3</accession>
<proteinExistence type="predicted"/>
<dbReference type="Proteomes" id="UP000092573">
    <property type="component" value="Chromosome"/>
</dbReference>
<evidence type="ECO:0000313" key="1">
    <source>
        <dbReference type="EMBL" id="ANS75289.1"/>
    </source>
</evidence>
<protein>
    <submittedName>
        <fullName evidence="1">Uncharacterized protein</fullName>
    </submittedName>
</protein>
<dbReference type="OrthoDB" id="1446067at2"/>
<name>A0A1B1N1K3_9BACL</name>
<gene>
    <name evidence="1" type="ORF">AWM70_12295</name>
</gene>
<dbReference type="AlphaFoldDB" id="A0A1B1N1K3"/>
<reference evidence="1 2" key="1">
    <citation type="submission" date="2016-01" db="EMBL/GenBank/DDBJ databases">
        <title>Complete Genome Sequence of Paenibacillus yonginensis DCY84, a novel Plant Growth-Promoting Bacteria with Elicitation of Induced Systemic Resistance.</title>
        <authorList>
            <person name="Kim Y.J."/>
            <person name="Yang D.C."/>
            <person name="Sukweenadhi J."/>
        </authorList>
    </citation>
    <scope>NUCLEOTIDE SEQUENCE [LARGE SCALE GENOMIC DNA]</scope>
    <source>
        <strain evidence="1 2">DCY84</strain>
    </source>
</reference>
<keyword evidence="2" id="KW-1185">Reference proteome</keyword>
<dbReference type="STRING" id="1462996.AWM70_12295"/>
<organism evidence="1 2">
    <name type="scientific">Paenibacillus yonginensis</name>
    <dbReference type="NCBI Taxonomy" id="1462996"/>
    <lineage>
        <taxon>Bacteria</taxon>
        <taxon>Bacillati</taxon>
        <taxon>Bacillota</taxon>
        <taxon>Bacilli</taxon>
        <taxon>Bacillales</taxon>
        <taxon>Paenibacillaceae</taxon>
        <taxon>Paenibacillus</taxon>
    </lineage>
</organism>
<dbReference type="KEGG" id="pyg:AWM70_12295"/>
<dbReference type="RefSeq" id="WP_068696774.1">
    <property type="nucleotide sequence ID" value="NZ_CP014167.1"/>
</dbReference>
<evidence type="ECO:0000313" key="2">
    <source>
        <dbReference type="Proteomes" id="UP000092573"/>
    </source>
</evidence>
<dbReference type="EMBL" id="CP014167">
    <property type="protein sequence ID" value="ANS75289.1"/>
    <property type="molecule type" value="Genomic_DNA"/>
</dbReference>